<proteinExistence type="predicted"/>
<feature type="signal peptide" evidence="1">
    <location>
        <begin position="1"/>
        <end position="23"/>
    </location>
</feature>
<keyword evidence="1" id="KW-0732">Signal</keyword>
<dbReference type="Proteomes" id="UP000193495">
    <property type="component" value="Unassembled WGS sequence"/>
</dbReference>
<dbReference type="EMBL" id="FWFY01000015">
    <property type="protein sequence ID" value="SLN68665.1"/>
    <property type="molecule type" value="Genomic_DNA"/>
</dbReference>
<evidence type="ECO:0000313" key="2">
    <source>
        <dbReference type="EMBL" id="SLN68665.1"/>
    </source>
</evidence>
<accession>A0A1X7A2U9</accession>
<organism evidence="2 3">
    <name type="scientific">Limimaricola soesokkakensis</name>
    <dbReference type="NCBI Taxonomy" id="1343159"/>
    <lineage>
        <taxon>Bacteria</taxon>
        <taxon>Pseudomonadati</taxon>
        <taxon>Pseudomonadota</taxon>
        <taxon>Alphaproteobacteria</taxon>
        <taxon>Rhodobacterales</taxon>
        <taxon>Paracoccaceae</taxon>
        <taxon>Limimaricola</taxon>
    </lineage>
</organism>
<dbReference type="AlphaFoldDB" id="A0A1X7A2U9"/>
<dbReference type="RefSeq" id="WP_085897749.1">
    <property type="nucleotide sequence ID" value="NZ_FWFY01000015.1"/>
</dbReference>
<gene>
    <name evidence="2" type="ORF">LOS8367_03443</name>
</gene>
<evidence type="ECO:0000256" key="1">
    <source>
        <dbReference type="SAM" id="SignalP"/>
    </source>
</evidence>
<protein>
    <recommendedName>
        <fullName evidence="4">DUF3108 domain-containing protein</fullName>
    </recommendedName>
</protein>
<evidence type="ECO:0000313" key="3">
    <source>
        <dbReference type="Proteomes" id="UP000193495"/>
    </source>
</evidence>
<name>A0A1X7A2U9_9RHOB</name>
<reference evidence="2 3" key="1">
    <citation type="submission" date="2017-03" db="EMBL/GenBank/DDBJ databases">
        <authorList>
            <person name="Afonso C.L."/>
            <person name="Miller P.J."/>
            <person name="Scott M.A."/>
            <person name="Spackman E."/>
            <person name="Goraichik I."/>
            <person name="Dimitrov K.M."/>
            <person name="Suarez D.L."/>
            <person name="Swayne D.E."/>
        </authorList>
    </citation>
    <scope>NUCLEOTIDE SEQUENCE [LARGE SCALE GENOMIC DNA]</scope>
    <source>
        <strain evidence="2 3">CECT 8367</strain>
    </source>
</reference>
<feature type="chain" id="PRO_5013118236" description="DUF3108 domain-containing protein" evidence="1">
    <location>
        <begin position="24"/>
        <end position="225"/>
    </location>
</feature>
<sequence>MRLSLCSVAGLALGLLAPLPVAAGQDAFEVMLGGSRLGRITHAVSGSTRDLTLLLDSTPLGVFDGSYAGRTVTSGALAHHSGRTRSTRKSRDLTMTTEAGRLREVSLAPQEERTSLTTASAVSGRVNDPVSAFGQLMEANGCPNDLRIYDGRRIGLLDTQKEERGDAGRVTCQASYRVIEGPGYLEPLGISKLSVELHYDATAATWQLRKVNARSGPFVLSLAEG</sequence>
<evidence type="ECO:0008006" key="4">
    <source>
        <dbReference type="Google" id="ProtNLM"/>
    </source>
</evidence>